<keyword evidence="2" id="KW-0809">Transit peptide</keyword>
<dbReference type="GO" id="GO:0046872">
    <property type="term" value="F:metal ion binding"/>
    <property type="evidence" value="ECO:0007669"/>
    <property type="project" value="InterPro"/>
</dbReference>
<dbReference type="Pfam" id="PF05193">
    <property type="entry name" value="Peptidase_M16_C"/>
    <property type="match status" value="1"/>
</dbReference>
<dbReference type="GO" id="GO:0016020">
    <property type="term" value="C:membrane"/>
    <property type="evidence" value="ECO:0007669"/>
    <property type="project" value="UniProtKB-ARBA"/>
</dbReference>
<dbReference type="FunFam" id="3.30.830.10:FF:000021">
    <property type="entry name" value="Cytochrome b-c1 complex subunit 2"/>
    <property type="match status" value="1"/>
</dbReference>
<organism evidence="6 7">
    <name type="scientific">Plectus sambesii</name>
    <dbReference type="NCBI Taxonomy" id="2011161"/>
    <lineage>
        <taxon>Eukaryota</taxon>
        <taxon>Metazoa</taxon>
        <taxon>Ecdysozoa</taxon>
        <taxon>Nematoda</taxon>
        <taxon>Chromadorea</taxon>
        <taxon>Plectida</taxon>
        <taxon>Plectina</taxon>
        <taxon>Plectoidea</taxon>
        <taxon>Plectidae</taxon>
        <taxon>Plectus</taxon>
    </lineage>
</organism>
<dbReference type="InterPro" id="IPR050361">
    <property type="entry name" value="MPP/UQCRC_Complex"/>
</dbReference>
<protein>
    <submittedName>
        <fullName evidence="7">Uncharacterized protein</fullName>
    </submittedName>
</protein>
<feature type="domain" description="Peptidase M16 C-terminal" evidence="5">
    <location>
        <begin position="192"/>
        <end position="371"/>
    </location>
</feature>
<dbReference type="InterPro" id="IPR007863">
    <property type="entry name" value="Peptidase_M16_C"/>
</dbReference>
<evidence type="ECO:0000313" key="6">
    <source>
        <dbReference type="Proteomes" id="UP000887566"/>
    </source>
</evidence>
<dbReference type="GO" id="GO:0005739">
    <property type="term" value="C:mitochondrion"/>
    <property type="evidence" value="ECO:0007669"/>
    <property type="project" value="UniProtKB-SubCell"/>
</dbReference>
<dbReference type="WBParaSite" id="PSAMB.scaffold4080size15776.g23392.t1">
    <property type="protein sequence ID" value="PSAMB.scaffold4080size15776.g23392.t1"/>
    <property type="gene ID" value="PSAMB.scaffold4080size15776.g23392"/>
</dbReference>
<name>A0A914WJX5_9BILA</name>
<keyword evidence="3" id="KW-0496">Mitochondrion</keyword>
<reference evidence="7" key="1">
    <citation type="submission" date="2022-11" db="UniProtKB">
        <authorList>
            <consortium name="WormBaseParasite"/>
        </authorList>
    </citation>
    <scope>IDENTIFICATION</scope>
</reference>
<evidence type="ECO:0000256" key="2">
    <source>
        <dbReference type="ARBA" id="ARBA00022946"/>
    </source>
</evidence>
<dbReference type="Pfam" id="PF00675">
    <property type="entry name" value="Peptidase_M16"/>
    <property type="match status" value="1"/>
</dbReference>
<evidence type="ECO:0000256" key="3">
    <source>
        <dbReference type="ARBA" id="ARBA00023128"/>
    </source>
</evidence>
<evidence type="ECO:0000256" key="1">
    <source>
        <dbReference type="ARBA" id="ARBA00004173"/>
    </source>
</evidence>
<evidence type="ECO:0000259" key="5">
    <source>
        <dbReference type="Pfam" id="PF05193"/>
    </source>
</evidence>
<dbReference type="PANTHER" id="PTHR11851">
    <property type="entry name" value="METALLOPROTEASE"/>
    <property type="match status" value="1"/>
</dbReference>
<dbReference type="AlphaFoldDB" id="A0A914WJX5"/>
<sequence>MLARNSTFVAKRGAAAYAVKPKGSTSSDIKISRLPNGLTVASVDHGSAVSRLAVVFRAGSRYETADEQGVTHHMRNAVGYDTKNFTGVQLLWQTGSAGANLTATGTRDLFTVEVDVIRDQAPRALSLLGEMAAQPAFKHWELADNTETLWVDRAYMREQPAEFVVDLLHKAAFRDGPLGNSLFAHDFNIGHVSHETLKKFAASRLVSGEAAIVGVNIDHGELMAYAAEQAPIVSGQGLPPPTSKYIGGEVRQAARGSLAHVAVAGQGVGLSDAKALATQAVLAAALGTGPAVKYSNGVGSGLAAQAAQKASNNYPFGISALSAAHADTGLVGVYIVAHGEKVGALVKAAVSAFRGIAKSGINEEQINRAKRIAATNVLLNAECSKSLLEDLAAQTLATGSAQSPTDFVKIIESVSATDVQQAANKAVSKLSLAGYGKLDATPYLDEL</sequence>
<keyword evidence="6" id="KW-1185">Reference proteome</keyword>
<dbReference type="InterPro" id="IPR011249">
    <property type="entry name" value="Metalloenz_LuxS/M16"/>
</dbReference>
<accession>A0A914WJX5</accession>
<feature type="domain" description="Peptidase M16 N-terminal" evidence="4">
    <location>
        <begin position="40"/>
        <end position="183"/>
    </location>
</feature>
<dbReference type="Proteomes" id="UP000887566">
    <property type="component" value="Unplaced"/>
</dbReference>
<evidence type="ECO:0000259" key="4">
    <source>
        <dbReference type="Pfam" id="PF00675"/>
    </source>
</evidence>
<dbReference type="PANTHER" id="PTHR11851:SF226">
    <property type="entry name" value="CYTOCHROME B-C1 COMPLEX SUBUNIT 2, MITOCHONDRIAL"/>
    <property type="match status" value="1"/>
</dbReference>
<dbReference type="FunFam" id="3.30.830.10:FF:000039">
    <property type="entry name" value="Ubiquinol-cytochrome c reductase core subunit 2"/>
    <property type="match status" value="1"/>
</dbReference>
<evidence type="ECO:0000313" key="7">
    <source>
        <dbReference type="WBParaSite" id="PSAMB.scaffold4080size15776.g23392.t1"/>
    </source>
</evidence>
<proteinExistence type="predicted"/>
<dbReference type="SUPFAM" id="SSF63411">
    <property type="entry name" value="LuxS/MPP-like metallohydrolase"/>
    <property type="match status" value="2"/>
</dbReference>
<dbReference type="InterPro" id="IPR011765">
    <property type="entry name" value="Pept_M16_N"/>
</dbReference>
<dbReference type="Gene3D" id="3.30.830.10">
    <property type="entry name" value="Metalloenzyme, LuxS/M16 peptidase-like"/>
    <property type="match status" value="2"/>
</dbReference>
<comment type="subcellular location">
    <subcellularLocation>
        <location evidence="1">Mitochondrion</location>
    </subcellularLocation>
</comment>